<dbReference type="EMBL" id="QFFF01000001">
    <property type="protein sequence ID" value="PWG03099.1"/>
    <property type="molecule type" value="Genomic_DNA"/>
</dbReference>
<feature type="transmembrane region" description="Helical" evidence="2">
    <location>
        <begin position="44"/>
        <end position="66"/>
    </location>
</feature>
<sequence length="314" mass="34113">MAFIGIFSQSRRGERPPRRFGRDDGVTNGAMGVTNGRASRPPWLIAYAAIAAIAVLVGVINVLTVLHDSGRDGEPLPVWEPATWEGTSGIVIVGLAWIPMLMVRRFPPAGRGWAVALAAHLAATVAFSLIHIAAMVLLRHGVYALMGETYDFGPAASELPYEYRKDFLTYFLFAATFWIAGHLGRAPVAPSPPAAPPRDTFDINEGQRLIRVDRADILSVQSRGNYVEFSLADGRQPLMRATLVSIAQTLDDAGFLRTHRSWLVNARHVAEIVPAGSGDYELVLSNGAAVPLSRRQPEALARLRASGIRKPVDF</sequence>
<dbReference type="SMART" id="SM00850">
    <property type="entry name" value="LytTR"/>
    <property type="match status" value="1"/>
</dbReference>
<dbReference type="PIRSF" id="PIRSF031767">
    <property type="entry name" value="MHYE_LytTR"/>
    <property type="match status" value="1"/>
</dbReference>
<evidence type="ECO:0000313" key="4">
    <source>
        <dbReference type="EMBL" id="PWG03099.1"/>
    </source>
</evidence>
<keyword evidence="2" id="KW-0472">Membrane</keyword>
<gene>
    <name evidence="4" type="ORF">DF286_09655</name>
</gene>
<dbReference type="AlphaFoldDB" id="A0A2U2J421"/>
<dbReference type="InterPro" id="IPR012379">
    <property type="entry name" value="LytTR_MHYE"/>
</dbReference>
<feature type="region of interest" description="Disordered" evidence="1">
    <location>
        <begin position="7"/>
        <end position="32"/>
    </location>
</feature>
<reference evidence="4 5" key="1">
    <citation type="submission" date="2018-05" db="EMBL/GenBank/DDBJ databases">
        <title>Genome of Sphingosinicella humi QZX222.</title>
        <authorList>
            <person name="Qiao Z."/>
            <person name="Wang G."/>
        </authorList>
    </citation>
    <scope>NUCLEOTIDE SEQUENCE [LARGE SCALE GENOMIC DNA]</scope>
    <source>
        <strain evidence="4 5">QZX222</strain>
    </source>
</reference>
<feature type="compositionally biased region" description="Basic and acidic residues" evidence="1">
    <location>
        <begin position="11"/>
        <end position="25"/>
    </location>
</feature>
<dbReference type="Pfam" id="PF04397">
    <property type="entry name" value="LytTR"/>
    <property type="match status" value="1"/>
</dbReference>
<dbReference type="Gene3D" id="2.40.50.1020">
    <property type="entry name" value="LytTr DNA-binding domain"/>
    <property type="match status" value="1"/>
</dbReference>
<dbReference type="PANTHER" id="PTHR37299">
    <property type="entry name" value="TRANSCRIPTIONAL REGULATOR-RELATED"/>
    <property type="match status" value="1"/>
</dbReference>
<dbReference type="OrthoDB" id="9781059at2"/>
<name>A0A2U2J421_9SPHN</name>
<protein>
    <submittedName>
        <fullName evidence="4">DNA-binding response regulator</fullName>
    </submittedName>
</protein>
<feature type="transmembrane region" description="Helical" evidence="2">
    <location>
        <begin position="86"/>
        <end position="103"/>
    </location>
</feature>
<evidence type="ECO:0000313" key="5">
    <source>
        <dbReference type="Proteomes" id="UP000245916"/>
    </source>
</evidence>
<dbReference type="InterPro" id="IPR007492">
    <property type="entry name" value="LytTR_DNA-bd_dom"/>
</dbReference>
<dbReference type="GO" id="GO:0003677">
    <property type="term" value="F:DNA binding"/>
    <property type="evidence" value="ECO:0007669"/>
    <property type="project" value="UniProtKB-KW"/>
</dbReference>
<dbReference type="PANTHER" id="PTHR37299:SF1">
    <property type="entry name" value="STAGE 0 SPORULATION PROTEIN A HOMOLOG"/>
    <property type="match status" value="1"/>
</dbReference>
<dbReference type="RefSeq" id="WP_109271237.1">
    <property type="nucleotide sequence ID" value="NZ_QFFF01000001.1"/>
</dbReference>
<keyword evidence="4" id="KW-0238">DNA-binding</keyword>
<feature type="transmembrane region" description="Helical" evidence="2">
    <location>
        <begin position="115"/>
        <end position="138"/>
    </location>
</feature>
<dbReference type="Proteomes" id="UP000245916">
    <property type="component" value="Unassembled WGS sequence"/>
</dbReference>
<dbReference type="PROSITE" id="PS50930">
    <property type="entry name" value="HTH_LYTTR"/>
    <property type="match status" value="1"/>
</dbReference>
<keyword evidence="5" id="KW-1185">Reference proteome</keyword>
<dbReference type="GO" id="GO:0000156">
    <property type="term" value="F:phosphorelay response regulator activity"/>
    <property type="evidence" value="ECO:0007669"/>
    <property type="project" value="InterPro"/>
</dbReference>
<organism evidence="4 5">
    <name type="scientific">Allosphingosinicella humi</name>
    <dbReference type="NCBI Taxonomy" id="2068657"/>
    <lineage>
        <taxon>Bacteria</taxon>
        <taxon>Pseudomonadati</taxon>
        <taxon>Pseudomonadota</taxon>
        <taxon>Alphaproteobacteria</taxon>
        <taxon>Sphingomonadales</taxon>
        <taxon>Sphingomonadaceae</taxon>
        <taxon>Allosphingosinicella</taxon>
    </lineage>
</organism>
<proteinExistence type="predicted"/>
<evidence type="ECO:0000256" key="2">
    <source>
        <dbReference type="SAM" id="Phobius"/>
    </source>
</evidence>
<evidence type="ECO:0000259" key="3">
    <source>
        <dbReference type="PROSITE" id="PS50930"/>
    </source>
</evidence>
<feature type="domain" description="HTH LytTR-type" evidence="3">
    <location>
        <begin position="201"/>
        <end position="306"/>
    </location>
</feature>
<keyword evidence="2" id="KW-1133">Transmembrane helix</keyword>
<dbReference type="InterPro" id="IPR046947">
    <property type="entry name" value="LytR-like"/>
</dbReference>
<comment type="caution">
    <text evidence="4">The sequence shown here is derived from an EMBL/GenBank/DDBJ whole genome shotgun (WGS) entry which is preliminary data.</text>
</comment>
<keyword evidence="2" id="KW-0812">Transmembrane</keyword>
<evidence type="ECO:0000256" key="1">
    <source>
        <dbReference type="SAM" id="MobiDB-lite"/>
    </source>
</evidence>
<accession>A0A2U2J421</accession>